<keyword evidence="3" id="KW-0804">Transcription</keyword>
<evidence type="ECO:0000256" key="2">
    <source>
        <dbReference type="ARBA" id="ARBA00023015"/>
    </source>
</evidence>
<dbReference type="CDD" id="cd00167">
    <property type="entry name" value="SANT"/>
    <property type="match status" value="1"/>
</dbReference>
<dbReference type="InterPro" id="IPR001005">
    <property type="entry name" value="SANT/Myb"/>
</dbReference>
<evidence type="ECO:0000256" key="4">
    <source>
        <dbReference type="ARBA" id="ARBA00023242"/>
    </source>
</evidence>
<dbReference type="GO" id="GO:0003677">
    <property type="term" value="F:DNA binding"/>
    <property type="evidence" value="ECO:0007669"/>
    <property type="project" value="InterPro"/>
</dbReference>
<dbReference type="InterPro" id="IPR006447">
    <property type="entry name" value="Myb_dom_plants"/>
</dbReference>
<dbReference type="InterPro" id="IPR017884">
    <property type="entry name" value="SANT_dom"/>
</dbReference>
<sequence length="158" mass="19224">MPRLPVRNGRVIHWTEDEHRLFLQGLKLYKKNWAYIARKVVRTRTATQVASHYKKYKLHKKYTSVKQKKSRSILDITLKNDYQNISEHRSQQLLPQQPELERIQQFPQFIDRYYYNWVPTPNEELPHHDQQMFQELQQELKPPNNMSPYEMNGFNSII</sequence>
<keyword evidence="4" id="KW-0539">Nucleus</keyword>
<reference evidence="8" key="1">
    <citation type="submission" date="2018-05" db="EMBL/GenBank/DDBJ databases">
        <title>Draft genome of Mucuna pruriens seed.</title>
        <authorList>
            <person name="Nnadi N.E."/>
            <person name="Vos R."/>
            <person name="Hasami M.H."/>
            <person name="Devisetty U.K."/>
            <person name="Aguiy J.C."/>
        </authorList>
    </citation>
    <scope>NUCLEOTIDE SEQUENCE [LARGE SCALE GENOMIC DNA]</scope>
    <source>
        <strain evidence="8">JCA_2017</strain>
    </source>
</reference>
<dbReference type="InterPro" id="IPR009057">
    <property type="entry name" value="Homeodomain-like_sf"/>
</dbReference>
<feature type="domain" description="HTH myb-type" evidence="7">
    <location>
        <begin position="14"/>
        <end position="61"/>
    </location>
</feature>
<keyword evidence="9" id="KW-1185">Reference proteome</keyword>
<evidence type="ECO:0000259" key="6">
    <source>
        <dbReference type="PROSITE" id="PS51293"/>
    </source>
</evidence>
<gene>
    <name evidence="8" type="primary">DIVARICATA</name>
    <name evidence="8" type="ORF">CR513_47565</name>
</gene>
<dbReference type="EMBL" id="QJKJ01010720">
    <property type="protein sequence ID" value="RDX72895.1"/>
    <property type="molecule type" value="Genomic_DNA"/>
</dbReference>
<dbReference type="PROSITE" id="PS51293">
    <property type="entry name" value="SANT"/>
    <property type="match status" value="1"/>
</dbReference>
<comment type="subcellular location">
    <subcellularLocation>
        <location evidence="1">Nucleus</location>
    </subcellularLocation>
</comment>
<dbReference type="NCBIfam" id="TIGR01557">
    <property type="entry name" value="myb_SHAQKYF"/>
    <property type="match status" value="1"/>
</dbReference>
<accession>A0A371F3R9</accession>
<dbReference type="SUPFAM" id="SSF46689">
    <property type="entry name" value="Homeodomain-like"/>
    <property type="match status" value="1"/>
</dbReference>
<dbReference type="STRING" id="157652.A0A371F3R9"/>
<keyword evidence="2" id="KW-0805">Transcription regulation</keyword>
<evidence type="ECO:0000313" key="8">
    <source>
        <dbReference type="EMBL" id="RDX72895.1"/>
    </source>
</evidence>
<evidence type="ECO:0000313" key="9">
    <source>
        <dbReference type="Proteomes" id="UP000257109"/>
    </source>
</evidence>
<dbReference type="AlphaFoldDB" id="A0A371F3R9"/>
<dbReference type="PROSITE" id="PS51294">
    <property type="entry name" value="HTH_MYB"/>
    <property type="match status" value="1"/>
</dbReference>
<feature type="non-terminal residue" evidence="8">
    <location>
        <position position="1"/>
    </location>
</feature>
<protein>
    <submittedName>
        <fullName evidence="8">Transcription factor DIVARICATA</fullName>
    </submittedName>
</protein>
<evidence type="ECO:0000259" key="7">
    <source>
        <dbReference type="PROSITE" id="PS51294"/>
    </source>
</evidence>
<dbReference type="Proteomes" id="UP000257109">
    <property type="component" value="Unassembled WGS sequence"/>
</dbReference>
<dbReference type="Pfam" id="PF00249">
    <property type="entry name" value="Myb_DNA-binding"/>
    <property type="match status" value="1"/>
</dbReference>
<evidence type="ECO:0000259" key="5">
    <source>
        <dbReference type="PROSITE" id="PS50090"/>
    </source>
</evidence>
<dbReference type="PANTHER" id="PTHR44042:SF15">
    <property type="entry name" value="DUPLICATED HOMEODOMAIN-LIKE SUPERFAMILY PROTEIN"/>
    <property type="match status" value="1"/>
</dbReference>
<dbReference type="SMART" id="SM00717">
    <property type="entry name" value="SANT"/>
    <property type="match status" value="1"/>
</dbReference>
<organism evidence="8 9">
    <name type="scientific">Mucuna pruriens</name>
    <name type="common">Velvet bean</name>
    <name type="synonym">Dolichos pruriens</name>
    <dbReference type="NCBI Taxonomy" id="157652"/>
    <lineage>
        <taxon>Eukaryota</taxon>
        <taxon>Viridiplantae</taxon>
        <taxon>Streptophyta</taxon>
        <taxon>Embryophyta</taxon>
        <taxon>Tracheophyta</taxon>
        <taxon>Spermatophyta</taxon>
        <taxon>Magnoliopsida</taxon>
        <taxon>eudicotyledons</taxon>
        <taxon>Gunneridae</taxon>
        <taxon>Pentapetalae</taxon>
        <taxon>rosids</taxon>
        <taxon>fabids</taxon>
        <taxon>Fabales</taxon>
        <taxon>Fabaceae</taxon>
        <taxon>Papilionoideae</taxon>
        <taxon>50 kb inversion clade</taxon>
        <taxon>NPAAA clade</taxon>
        <taxon>indigoferoid/millettioid clade</taxon>
        <taxon>Phaseoleae</taxon>
        <taxon>Mucuna</taxon>
    </lineage>
</organism>
<dbReference type="GO" id="GO:0005634">
    <property type="term" value="C:nucleus"/>
    <property type="evidence" value="ECO:0007669"/>
    <property type="project" value="UniProtKB-SubCell"/>
</dbReference>
<evidence type="ECO:0000256" key="1">
    <source>
        <dbReference type="ARBA" id="ARBA00004123"/>
    </source>
</evidence>
<dbReference type="Gene3D" id="1.10.10.60">
    <property type="entry name" value="Homeodomain-like"/>
    <property type="match status" value="1"/>
</dbReference>
<dbReference type="OrthoDB" id="7464992at2759"/>
<dbReference type="InterPro" id="IPR017930">
    <property type="entry name" value="Myb_dom"/>
</dbReference>
<proteinExistence type="predicted"/>
<evidence type="ECO:0000256" key="3">
    <source>
        <dbReference type="ARBA" id="ARBA00023163"/>
    </source>
</evidence>
<name>A0A371F3R9_MUCPR</name>
<dbReference type="PROSITE" id="PS50090">
    <property type="entry name" value="MYB_LIKE"/>
    <property type="match status" value="1"/>
</dbReference>
<comment type="caution">
    <text evidence="8">The sequence shown here is derived from an EMBL/GenBank/DDBJ whole genome shotgun (WGS) entry which is preliminary data.</text>
</comment>
<dbReference type="PANTHER" id="PTHR44042">
    <property type="entry name" value="DUPLICATED HOMEODOMAIN-LIKE SUPERFAMILY PROTEIN-RELATED"/>
    <property type="match status" value="1"/>
</dbReference>
<feature type="domain" description="SANT" evidence="6">
    <location>
        <begin position="14"/>
        <end position="61"/>
    </location>
</feature>
<feature type="domain" description="Myb-like" evidence="5">
    <location>
        <begin position="14"/>
        <end position="57"/>
    </location>
</feature>